<reference evidence="13 14" key="1">
    <citation type="submission" date="2019-10" db="EMBL/GenBank/DDBJ databases">
        <title>Bifidobacterium from non-human primates.</title>
        <authorList>
            <person name="Modesto M."/>
        </authorList>
    </citation>
    <scope>NUCLEOTIDE SEQUENCE [LARGE SCALE GENOMIC DNA]</scope>
    <source>
        <strain evidence="13 14">TREC</strain>
    </source>
</reference>
<dbReference type="Gene3D" id="3.40.50.300">
    <property type="entry name" value="P-loop containing nucleotide triphosphate hydrolases"/>
    <property type="match status" value="3"/>
</dbReference>
<keyword evidence="6" id="KW-0413">Isomerase</keyword>
<dbReference type="EC" id="5.6.2.4" evidence="8"/>
<evidence type="ECO:0000256" key="7">
    <source>
        <dbReference type="ARBA" id="ARBA00034617"/>
    </source>
</evidence>
<accession>A0A7K3THV3</accession>
<dbReference type="Proteomes" id="UP000469763">
    <property type="component" value="Unassembled WGS sequence"/>
</dbReference>
<dbReference type="InterPro" id="IPR000212">
    <property type="entry name" value="DNA_helicase_UvrD/REP"/>
</dbReference>
<feature type="domain" description="UvrD-like helicase ATP-binding" evidence="12">
    <location>
        <begin position="20"/>
        <end position="371"/>
    </location>
</feature>
<dbReference type="EMBL" id="WHZY01000002">
    <property type="protein sequence ID" value="NEG77833.1"/>
    <property type="molecule type" value="Genomic_DNA"/>
</dbReference>
<evidence type="ECO:0000313" key="13">
    <source>
        <dbReference type="EMBL" id="NEG77833.1"/>
    </source>
</evidence>
<keyword evidence="4 10" id="KW-0347">Helicase</keyword>
<dbReference type="GO" id="GO:0016787">
    <property type="term" value="F:hydrolase activity"/>
    <property type="evidence" value="ECO:0007669"/>
    <property type="project" value="UniProtKB-UniRule"/>
</dbReference>
<organism evidence="13 14">
    <name type="scientific">Bifidobacterium avesanii</name>
    <dbReference type="NCBI Taxonomy" id="1798157"/>
    <lineage>
        <taxon>Bacteria</taxon>
        <taxon>Bacillati</taxon>
        <taxon>Actinomycetota</taxon>
        <taxon>Actinomycetes</taxon>
        <taxon>Bifidobacteriales</taxon>
        <taxon>Bifidobacteriaceae</taxon>
        <taxon>Bifidobacterium</taxon>
    </lineage>
</organism>
<dbReference type="InterPro" id="IPR013986">
    <property type="entry name" value="DExx_box_DNA_helicase_dom_sf"/>
</dbReference>
<dbReference type="GO" id="GO:0003677">
    <property type="term" value="F:DNA binding"/>
    <property type="evidence" value="ECO:0007669"/>
    <property type="project" value="InterPro"/>
</dbReference>
<evidence type="ECO:0000259" key="12">
    <source>
        <dbReference type="PROSITE" id="PS51198"/>
    </source>
</evidence>
<dbReference type="GO" id="GO:0005694">
    <property type="term" value="C:chromosome"/>
    <property type="evidence" value="ECO:0007669"/>
    <property type="project" value="InterPro"/>
</dbReference>
<dbReference type="GO" id="GO:0000725">
    <property type="term" value="P:recombinational repair"/>
    <property type="evidence" value="ECO:0007669"/>
    <property type="project" value="TreeGrafter"/>
</dbReference>
<dbReference type="InterPro" id="IPR013498">
    <property type="entry name" value="Topo_IA_Znf"/>
</dbReference>
<dbReference type="SUPFAM" id="SSF52540">
    <property type="entry name" value="P-loop containing nucleoside triphosphate hydrolases"/>
    <property type="match status" value="1"/>
</dbReference>
<evidence type="ECO:0000256" key="6">
    <source>
        <dbReference type="ARBA" id="ARBA00023235"/>
    </source>
</evidence>
<dbReference type="AlphaFoldDB" id="A0A7K3THV3"/>
<keyword evidence="2 10" id="KW-0547">Nucleotide-binding</keyword>
<dbReference type="Gene3D" id="1.10.10.160">
    <property type="match status" value="1"/>
</dbReference>
<evidence type="ECO:0000256" key="10">
    <source>
        <dbReference type="PROSITE-ProRule" id="PRU00560"/>
    </source>
</evidence>
<sequence>MPPKAKLDAARATIGPVEGHDLSDEQLAPIVGAGRSTLVLAGAGTGKTTTINGHVAWLLATGRAKPEEILVLSFTKSSADEMSARIRKQTGAGIRACTFHSLGLDICRRANPGNPLRVADETTLTEAVRQTFSDRIGSAANSATAADPATARYRKTVLALMPKPIAGKYRAWASPNPAAFPASNPLEDPAFAQCADHLLAAARTIILHMRANALTVADLRRLNRDRTPRNAQTAAAVKTTAADASRNARMIDFLAPLHEAYQRRLDADHAVDFAGMITEATRHVREGRYASPFRFILIDEYQDMSRPRYELIRALREQTDCSLFAVGDDWQSIYRFAGSDVSLILDFDRLWRDWGPTRMFQITATRRFRTSLIEASGAFVMADPDLYVKHLHSLNPKADHSIKVLCGRGNDGDTGNAANEDRARAEAVVAQLAKLPKNATVMLLGRYASDLDPLLAHSPLRPPQAQQTQSRPGRLALPDRPDLDITFMTVHKSKGLQRDFVFLLATSGGPHGFPSAIADEPLLDLLLPAAEPFPYAEERRLFYVAMTRCVKKLFIVVDRRRPSRFVYELRDSICPNVFRGVKLPPRCPDCGEALVLRASGTDQRQFYGCTNWPLCAYTCAAA</sequence>
<dbReference type="InterPro" id="IPR014017">
    <property type="entry name" value="DNA_helicase_UvrD-like_C"/>
</dbReference>
<evidence type="ECO:0000313" key="14">
    <source>
        <dbReference type="Proteomes" id="UP000469763"/>
    </source>
</evidence>
<comment type="catalytic activity">
    <reaction evidence="7">
        <text>Couples ATP hydrolysis with the unwinding of duplex DNA by translocating in the 3'-5' direction.</text>
        <dbReference type="EC" id="5.6.2.4"/>
    </reaction>
</comment>
<dbReference type="Pfam" id="PF00580">
    <property type="entry name" value="UvrD-helicase"/>
    <property type="match status" value="1"/>
</dbReference>
<dbReference type="InterPro" id="IPR027417">
    <property type="entry name" value="P-loop_NTPase"/>
</dbReference>
<dbReference type="OrthoDB" id="5298826at2"/>
<evidence type="ECO:0000256" key="4">
    <source>
        <dbReference type="ARBA" id="ARBA00022806"/>
    </source>
</evidence>
<evidence type="ECO:0000256" key="5">
    <source>
        <dbReference type="ARBA" id="ARBA00022840"/>
    </source>
</evidence>
<keyword evidence="5 10" id="KW-0067">ATP-binding</keyword>
<dbReference type="Pfam" id="PF01396">
    <property type="entry name" value="Zn_ribbon_Top1"/>
    <property type="match status" value="1"/>
</dbReference>
<keyword evidence="14" id="KW-1185">Reference proteome</keyword>
<dbReference type="Gene3D" id="3.30.65.10">
    <property type="entry name" value="Bacterial Topoisomerase I, domain 1"/>
    <property type="match status" value="1"/>
</dbReference>
<keyword evidence="3 10" id="KW-0378">Hydrolase</keyword>
<dbReference type="PROSITE" id="PS51198">
    <property type="entry name" value="UVRD_HELICASE_ATP_BIND"/>
    <property type="match status" value="1"/>
</dbReference>
<evidence type="ECO:0000256" key="3">
    <source>
        <dbReference type="ARBA" id="ARBA00022801"/>
    </source>
</evidence>
<evidence type="ECO:0000256" key="8">
    <source>
        <dbReference type="ARBA" id="ARBA00034808"/>
    </source>
</evidence>
<dbReference type="PANTHER" id="PTHR11070:SF63">
    <property type="entry name" value="DNA HELICASE IV"/>
    <property type="match status" value="1"/>
</dbReference>
<dbReference type="GO" id="GO:0005829">
    <property type="term" value="C:cytosol"/>
    <property type="evidence" value="ECO:0007669"/>
    <property type="project" value="TreeGrafter"/>
</dbReference>
<evidence type="ECO:0000256" key="9">
    <source>
        <dbReference type="ARBA" id="ARBA00048988"/>
    </source>
</evidence>
<dbReference type="GO" id="GO:0003916">
    <property type="term" value="F:DNA topoisomerase activity"/>
    <property type="evidence" value="ECO:0007669"/>
    <property type="project" value="InterPro"/>
</dbReference>
<evidence type="ECO:0000256" key="11">
    <source>
        <dbReference type="SAM" id="MobiDB-lite"/>
    </source>
</evidence>
<dbReference type="InterPro" id="IPR014016">
    <property type="entry name" value="UvrD-like_ATP-bd"/>
</dbReference>
<evidence type="ECO:0000256" key="2">
    <source>
        <dbReference type="ARBA" id="ARBA00022741"/>
    </source>
</evidence>
<dbReference type="CDD" id="cd17932">
    <property type="entry name" value="DEXQc_UvrD"/>
    <property type="match status" value="1"/>
</dbReference>
<dbReference type="GO" id="GO:0005524">
    <property type="term" value="F:ATP binding"/>
    <property type="evidence" value="ECO:0007669"/>
    <property type="project" value="UniProtKB-UniRule"/>
</dbReference>
<feature type="region of interest" description="Disordered" evidence="11">
    <location>
        <begin position="455"/>
        <end position="476"/>
    </location>
</feature>
<comment type="catalytic activity">
    <reaction evidence="9">
        <text>ATP + H2O = ADP + phosphate + H(+)</text>
        <dbReference type="Rhea" id="RHEA:13065"/>
        <dbReference type="ChEBI" id="CHEBI:15377"/>
        <dbReference type="ChEBI" id="CHEBI:15378"/>
        <dbReference type="ChEBI" id="CHEBI:30616"/>
        <dbReference type="ChEBI" id="CHEBI:43474"/>
        <dbReference type="ChEBI" id="CHEBI:456216"/>
        <dbReference type="EC" id="5.6.2.4"/>
    </reaction>
</comment>
<dbReference type="GO" id="GO:0006265">
    <property type="term" value="P:DNA topological change"/>
    <property type="evidence" value="ECO:0007669"/>
    <property type="project" value="InterPro"/>
</dbReference>
<dbReference type="PANTHER" id="PTHR11070">
    <property type="entry name" value="UVRD / RECB / PCRA DNA HELICASE FAMILY MEMBER"/>
    <property type="match status" value="1"/>
</dbReference>
<comment type="caution">
    <text evidence="13">The sequence shown here is derived from an EMBL/GenBank/DDBJ whole genome shotgun (WGS) entry which is preliminary data.</text>
</comment>
<name>A0A7K3THV3_9BIFI</name>
<dbReference type="Pfam" id="PF13361">
    <property type="entry name" value="UvrD_C"/>
    <property type="match status" value="1"/>
</dbReference>
<dbReference type="GO" id="GO:0043138">
    <property type="term" value="F:3'-5' DNA helicase activity"/>
    <property type="evidence" value="ECO:0007669"/>
    <property type="project" value="UniProtKB-EC"/>
</dbReference>
<feature type="binding site" evidence="10">
    <location>
        <begin position="41"/>
        <end position="48"/>
    </location>
    <ligand>
        <name>ATP</name>
        <dbReference type="ChEBI" id="CHEBI:30616"/>
    </ligand>
</feature>
<protein>
    <recommendedName>
        <fullName evidence="8">DNA 3'-5' helicase</fullName>
        <ecNumber evidence="8">5.6.2.4</ecNumber>
    </recommendedName>
</protein>
<comment type="similarity">
    <text evidence="1">Belongs to the helicase family. UvrD subfamily.</text>
</comment>
<proteinExistence type="inferred from homology"/>
<evidence type="ECO:0000256" key="1">
    <source>
        <dbReference type="ARBA" id="ARBA00009922"/>
    </source>
</evidence>
<gene>
    <name evidence="13" type="ORF">GFD22_02330</name>
</gene>